<dbReference type="SMART" id="SM00135">
    <property type="entry name" value="LY"/>
    <property type="match status" value="8"/>
</dbReference>
<evidence type="ECO:0000256" key="2">
    <source>
        <dbReference type="SAM" id="MobiDB-lite"/>
    </source>
</evidence>
<dbReference type="Pfam" id="PF01436">
    <property type="entry name" value="NHL"/>
    <property type="match status" value="2"/>
</dbReference>
<feature type="domain" description="Fibronectin type-III" evidence="3">
    <location>
        <begin position="920"/>
        <end position="1015"/>
    </location>
</feature>
<dbReference type="AlphaFoldDB" id="A0A6J5YIY5"/>
<feature type="domain" description="Fibronectin type-III" evidence="3">
    <location>
        <begin position="379"/>
        <end position="480"/>
    </location>
</feature>
<dbReference type="PROSITE" id="PS51125">
    <property type="entry name" value="NHL"/>
    <property type="match status" value="7"/>
</dbReference>
<feature type="domain" description="Fibronectin type-III" evidence="3">
    <location>
        <begin position="828"/>
        <end position="919"/>
    </location>
</feature>
<dbReference type="Gene3D" id="2.60.40.10">
    <property type="entry name" value="Immunoglobulins"/>
    <property type="match status" value="4"/>
</dbReference>
<dbReference type="EMBL" id="CAEMXZ010000050">
    <property type="protein sequence ID" value="CAB4323512.1"/>
    <property type="molecule type" value="Genomic_DNA"/>
</dbReference>
<dbReference type="CDD" id="cd14953">
    <property type="entry name" value="NHL_like_1"/>
    <property type="match status" value="1"/>
</dbReference>
<sequence length="1199" mass="117904">MRTSEHMTRRRRTGAALLVVTTVLSMMALTPPASAAPVPPRYPLSILAGTGTSGTPTAGTATSSRLNEPMGVAVDSSGNVYIADRANHRVEKVTSGGTLSVFAGTSSGGAPTAGAATSSRLNNPSGVAVDSSGNVYIADTYNHRVEKVTPEGVLSIIAGTGTSGAPTAGTATSSRLNQPMGVAVDSSGNVYIADSANHRIEKVTPEGVLSIIAGSGSSGAPTAGTATSSALNTPTGVAVDSSGNVYIADSGNNQVEKVTSGGTLSVFAGTGSAGAPTAGAATSSALWNPSGVAVDSSGNVYIADRDSPRVEKVTSGGTLSVFAGTGVPGTPTAGAATSSKLDTPAGVAVDSSGNVYIANRYAHIVAKVSVGSTISIPGAPTSPVASTTSFSSRGGSASVSFTAPGSDGGSPVINYRVTATDVTNAGRGGQTATGTSSPVSIGGLTVGDSYTFTVAATNGDASYYGAESTATSSIVVVAPTQGDGKLLLTAGIPGTSGYATPGVALATSLNYPGGVAVGSDGTVYINTSYTGGGIYKLGSDGMLTRFAGDDSGSCPTGAGPALSAKLPNSGTAVTMAVDSHGNLYVPLPLFSCPMVVKITPAGALSIVAGTGVSGAPTEGTATSSKLTGPKGVAVDSADNVYITDSSNRVVKVTAAGQLSFFAGTGVSGTATEGAASSSKLNGPSGIAVDSADNVYIADSNNYRVEKVTPAGQLSFYAGTGVQGASTEGAATSSRLGNPIGLAIDPSGNLFIGDDYYLSYRVSKVTPAGQLSFYAGNGSGGLSTFGSSATSTPVEHPASLAAASNGDLYMVEFYKGVVAMVMAAAAPSAPAAPTSLVATPGNGSASIAFTAGSDGGAAITNYKYSTDNGVNWTTRSPSATTSPISITGLTNGTTYNVKFRAVNTAGDGAVSDAVSVTPRTVPAAPSVTVVAPGNGSASIAFTAGSDGGAAITNYKYSIDNGVNWITRPAPSTSSPLVITGLTNGTTYFVQLRAVNAAGDGTASTAVPVGPRTTPAAPSVTSVTAGNGSASVAFTPGSNGGVAVSKFQYRVGAGSWVDAGTSSPIAVTGLTNYTTYSIQVRAMNIAGGGAASTAVSVRPKASGPSIGVAYSSGKNGAFVGFTFVRPTGSTLVGFTVRAYTKGTSTLVSSCQILANGRSCYIGSLVSGTEYDIRAQGYFRLPGSSAVRETFESATSRVRVNN</sequence>
<dbReference type="SUPFAM" id="SSF49265">
    <property type="entry name" value="Fibronectin type III"/>
    <property type="match status" value="3"/>
</dbReference>
<gene>
    <name evidence="4" type="ORF">UFOPK1392_01267</name>
</gene>
<feature type="region of interest" description="Disordered" evidence="2">
    <location>
        <begin position="47"/>
        <end position="71"/>
    </location>
</feature>
<dbReference type="InterPro" id="IPR001258">
    <property type="entry name" value="NHL_repeat"/>
</dbReference>
<evidence type="ECO:0000259" key="3">
    <source>
        <dbReference type="PROSITE" id="PS50853"/>
    </source>
</evidence>
<organism evidence="4">
    <name type="scientific">freshwater metagenome</name>
    <dbReference type="NCBI Taxonomy" id="449393"/>
    <lineage>
        <taxon>unclassified sequences</taxon>
        <taxon>metagenomes</taxon>
        <taxon>ecological metagenomes</taxon>
    </lineage>
</organism>
<dbReference type="PANTHER" id="PTHR46388">
    <property type="entry name" value="NHL REPEAT-CONTAINING PROTEIN 2"/>
    <property type="match status" value="1"/>
</dbReference>
<proteinExistence type="predicted"/>
<dbReference type="PANTHER" id="PTHR46388:SF2">
    <property type="entry name" value="NHL REPEAT-CONTAINING PROTEIN 2"/>
    <property type="match status" value="1"/>
</dbReference>
<name>A0A6J5YIY5_9ZZZZ</name>
<reference evidence="4" key="1">
    <citation type="submission" date="2020-05" db="EMBL/GenBank/DDBJ databases">
        <authorList>
            <person name="Chiriac C."/>
            <person name="Salcher M."/>
            <person name="Ghai R."/>
            <person name="Kavagutti S V."/>
        </authorList>
    </citation>
    <scope>NUCLEOTIDE SEQUENCE</scope>
</reference>
<evidence type="ECO:0000256" key="1">
    <source>
        <dbReference type="ARBA" id="ARBA00022737"/>
    </source>
</evidence>
<dbReference type="InterPro" id="IPR056822">
    <property type="entry name" value="TEN_NHL"/>
</dbReference>
<dbReference type="InterPro" id="IPR013783">
    <property type="entry name" value="Ig-like_fold"/>
</dbReference>
<dbReference type="SUPFAM" id="SSF63829">
    <property type="entry name" value="Calcium-dependent phosphotriesterase"/>
    <property type="match status" value="1"/>
</dbReference>
<dbReference type="InterPro" id="IPR003961">
    <property type="entry name" value="FN3_dom"/>
</dbReference>
<dbReference type="SMART" id="SM00060">
    <property type="entry name" value="FN3"/>
    <property type="match status" value="5"/>
</dbReference>
<dbReference type="Pfam" id="PF00041">
    <property type="entry name" value="fn3"/>
    <property type="match status" value="3"/>
</dbReference>
<dbReference type="PROSITE" id="PS50853">
    <property type="entry name" value="FN3"/>
    <property type="match status" value="3"/>
</dbReference>
<dbReference type="CDD" id="cd00063">
    <property type="entry name" value="FN3"/>
    <property type="match status" value="4"/>
</dbReference>
<dbReference type="InterPro" id="IPR036116">
    <property type="entry name" value="FN3_sf"/>
</dbReference>
<feature type="compositionally biased region" description="Low complexity" evidence="2">
    <location>
        <begin position="48"/>
        <end position="64"/>
    </location>
</feature>
<dbReference type="Gene3D" id="2.40.10.500">
    <property type="match status" value="2"/>
</dbReference>
<dbReference type="InterPro" id="IPR011042">
    <property type="entry name" value="6-blade_b-propeller_TolB-like"/>
</dbReference>
<dbReference type="InterPro" id="IPR000033">
    <property type="entry name" value="LDLR_classB_rpt"/>
</dbReference>
<evidence type="ECO:0000313" key="4">
    <source>
        <dbReference type="EMBL" id="CAB4323512.1"/>
    </source>
</evidence>
<dbReference type="Gene3D" id="2.120.10.30">
    <property type="entry name" value="TolB, C-terminal domain"/>
    <property type="match status" value="4"/>
</dbReference>
<keyword evidence="1" id="KW-0677">Repeat</keyword>
<protein>
    <submittedName>
        <fullName evidence="4">Unannotated protein</fullName>
    </submittedName>
</protein>
<dbReference type="Pfam" id="PF25021">
    <property type="entry name" value="TEN_NHL"/>
    <property type="match status" value="2"/>
</dbReference>
<accession>A0A6J5YIY5</accession>
<dbReference type="SUPFAM" id="SSF101898">
    <property type="entry name" value="NHL repeat"/>
    <property type="match status" value="1"/>
</dbReference>